<evidence type="ECO:0000313" key="6">
    <source>
        <dbReference type="Proteomes" id="UP000837801"/>
    </source>
</evidence>
<evidence type="ECO:0000256" key="1">
    <source>
        <dbReference type="ARBA" id="ARBA00007130"/>
    </source>
</evidence>
<keyword evidence="6" id="KW-1185">Reference proteome</keyword>
<dbReference type="EMBL" id="CAKXYY010000024">
    <property type="protein sequence ID" value="CAH2355315.1"/>
    <property type="molecule type" value="Genomic_DNA"/>
</dbReference>
<dbReference type="OrthoDB" id="10259639at2759"/>
<dbReference type="PANTHER" id="PTHR13292">
    <property type="entry name" value="AUTOPHAGY-RELATED PROTEIN 101"/>
    <property type="match status" value="1"/>
</dbReference>
<feature type="region of interest" description="Disordered" evidence="4">
    <location>
        <begin position="37"/>
        <end position="58"/>
    </location>
</feature>
<feature type="compositionally biased region" description="Low complexity" evidence="4">
    <location>
        <begin position="118"/>
        <end position="127"/>
    </location>
</feature>
<evidence type="ECO:0000256" key="2">
    <source>
        <dbReference type="ARBA" id="ARBA00018874"/>
    </source>
</evidence>
<evidence type="ECO:0000313" key="5">
    <source>
        <dbReference type="EMBL" id="CAH2355315.1"/>
    </source>
</evidence>
<accession>A0A9P0QUZ1</accession>
<dbReference type="AlphaFoldDB" id="A0A9P0QUZ1"/>
<feature type="region of interest" description="Disordered" evidence="4">
    <location>
        <begin position="111"/>
        <end position="137"/>
    </location>
</feature>
<name>A0A9P0QUZ1_9ASCO</name>
<organism evidence="5 6">
    <name type="scientific">[Candida] railenensis</name>
    <dbReference type="NCBI Taxonomy" id="45579"/>
    <lineage>
        <taxon>Eukaryota</taxon>
        <taxon>Fungi</taxon>
        <taxon>Dikarya</taxon>
        <taxon>Ascomycota</taxon>
        <taxon>Saccharomycotina</taxon>
        <taxon>Pichiomycetes</taxon>
        <taxon>Debaryomycetaceae</taxon>
        <taxon>Kurtzmaniella</taxon>
    </lineage>
</organism>
<dbReference type="InterPro" id="IPR012445">
    <property type="entry name" value="ATG101"/>
</dbReference>
<sequence length="209" mass="23453">MSEFLDIPYPMADNMTDLDTLIDERINSLIKKVFQETSPSLTRTAQRGSGGGSGSVDDRIKTGQVMIQFYDVMKKQKRKSGWFGSTKEENEEQKIWESWIINVNCIPIDEKSSGNGGNNQQSLQQQSKNDADTSSRSSAIDISITSFEENLHTIIDIADAHKDHIPPIMSLESSPFPYSIDVGETISRGANYTTTEEESWGKYIKKMLD</sequence>
<comment type="caution">
    <text evidence="5">The sequence shown here is derived from an EMBL/GenBank/DDBJ whole genome shotgun (WGS) entry which is preliminary data.</text>
</comment>
<proteinExistence type="inferred from homology"/>
<reference evidence="5" key="1">
    <citation type="submission" date="2022-03" db="EMBL/GenBank/DDBJ databases">
        <authorList>
            <person name="Legras J.-L."/>
            <person name="Devillers H."/>
            <person name="Grondin C."/>
        </authorList>
    </citation>
    <scope>NUCLEOTIDE SEQUENCE</scope>
    <source>
        <strain evidence="5">CLIB 1423</strain>
    </source>
</reference>
<gene>
    <name evidence="5" type="ORF">CLIB1423_24S00914</name>
</gene>
<dbReference type="PANTHER" id="PTHR13292:SF0">
    <property type="entry name" value="AUTOPHAGY-RELATED PROTEIN 101"/>
    <property type="match status" value="1"/>
</dbReference>
<dbReference type="GO" id="GO:0000407">
    <property type="term" value="C:phagophore assembly site"/>
    <property type="evidence" value="ECO:0007669"/>
    <property type="project" value="TreeGrafter"/>
</dbReference>
<dbReference type="GO" id="GO:0000045">
    <property type="term" value="P:autophagosome assembly"/>
    <property type="evidence" value="ECO:0007669"/>
    <property type="project" value="TreeGrafter"/>
</dbReference>
<dbReference type="GO" id="GO:0019901">
    <property type="term" value="F:protein kinase binding"/>
    <property type="evidence" value="ECO:0007669"/>
    <property type="project" value="TreeGrafter"/>
</dbReference>
<comment type="similarity">
    <text evidence="1">Belongs to the ATG101 family.</text>
</comment>
<evidence type="ECO:0000256" key="4">
    <source>
        <dbReference type="SAM" id="MobiDB-lite"/>
    </source>
</evidence>
<dbReference type="GO" id="GO:1990316">
    <property type="term" value="C:Atg1/ULK1 kinase complex"/>
    <property type="evidence" value="ECO:0007669"/>
    <property type="project" value="TreeGrafter"/>
</dbReference>
<keyword evidence="3" id="KW-0072">Autophagy</keyword>
<protein>
    <recommendedName>
        <fullName evidence="2">Autophagy-related protein 101</fullName>
    </recommendedName>
</protein>
<dbReference type="Pfam" id="PF07855">
    <property type="entry name" value="ATG101"/>
    <property type="match status" value="1"/>
</dbReference>
<feature type="compositionally biased region" description="Polar residues" evidence="4">
    <location>
        <begin position="37"/>
        <end position="47"/>
    </location>
</feature>
<dbReference type="Proteomes" id="UP000837801">
    <property type="component" value="Unassembled WGS sequence"/>
</dbReference>
<evidence type="ECO:0000256" key="3">
    <source>
        <dbReference type="ARBA" id="ARBA00023006"/>
    </source>
</evidence>